<feature type="transmembrane region" description="Helical" evidence="2">
    <location>
        <begin position="346"/>
        <end position="377"/>
    </location>
</feature>
<evidence type="ECO:0000313" key="4">
    <source>
        <dbReference type="EMBL" id="ALG74477.1"/>
    </source>
</evidence>
<feature type="transmembrane region" description="Helical" evidence="2">
    <location>
        <begin position="21"/>
        <end position="38"/>
    </location>
</feature>
<dbReference type="AlphaFoldDB" id="A0AAC8W3Q3"/>
<feature type="domain" description="TRAP C4-dicarboxylate transport system permease DctM subunit" evidence="3">
    <location>
        <begin position="111"/>
        <end position="544"/>
    </location>
</feature>
<accession>A0AAC8W3Q3</accession>
<feature type="transmembrane region" description="Helical" evidence="2">
    <location>
        <begin position="169"/>
        <end position="193"/>
    </location>
</feature>
<reference evidence="4 5" key="2">
    <citation type="journal article" date="2016" name="Genome Announc.">
        <title>Complete Genome Sequence of a Strain of Azospirillum thiophilum Isolated from a Sulfide Spring.</title>
        <authorList>
            <person name="Fomenkov A."/>
            <person name="Vincze T."/>
            <person name="Grabovich M."/>
            <person name="Anton B.P."/>
            <person name="Dubinina G."/>
            <person name="Orlova M."/>
            <person name="Belousova E."/>
            <person name="Roberts R.J."/>
        </authorList>
    </citation>
    <scope>NUCLEOTIDE SEQUENCE [LARGE SCALE GENOMIC DNA]</scope>
    <source>
        <strain evidence="4 5">BV-S</strain>
    </source>
</reference>
<dbReference type="NCBIfam" id="TIGR02123">
    <property type="entry name" value="TRAP_fused"/>
    <property type="match status" value="1"/>
</dbReference>
<proteinExistence type="predicted"/>
<comment type="subcellular location">
    <subcellularLocation>
        <location evidence="1">Cell inner membrane</location>
        <topology evidence="1">Multi-pass membrane protein</topology>
    </subcellularLocation>
</comment>
<keyword evidence="5" id="KW-1185">Reference proteome</keyword>
<dbReference type="GO" id="GO:0005886">
    <property type="term" value="C:plasma membrane"/>
    <property type="evidence" value="ECO:0007669"/>
    <property type="project" value="UniProtKB-SubCell"/>
</dbReference>
<evidence type="ECO:0000256" key="2">
    <source>
        <dbReference type="SAM" id="Phobius"/>
    </source>
</evidence>
<dbReference type="InterPro" id="IPR011853">
    <property type="entry name" value="TRAP_DctM-Dct_fused"/>
</dbReference>
<organism evidence="4 5">
    <name type="scientific">Azospirillum thiophilum</name>
    <dbReference type="NCBI Taxonomy" id="528244"/>
    <lineage>
        <taxon>Bacteria</taxon>
        <taxon>Pseudomonadati</taxon>
        <taxon>Pseudomonadota</taxon>
        <taxon>Alphaproteobacteria</taxon>
        <taxon>Rhodospirillales</taxon>
        <taxon>Azospirillaceae</taxon>
        <taxon>Azospirillum</taxon>
    </lineage>
</organism>
<feature type="transmembrane region" description="Helical" evidence="2">
    <location>
        <begin position="70"/>
        <end position="88"/>
    </location>
</feature>
<dbReference type="EMBL" id="CP012404">
    <property type="protein sequence ID" value="ALG74477.1"/>
    <property type="molecule type" value="Genomic_DNA"/>
</dbReference>
<gene>
    <name evidence="4" type="ORF">AL072_25745</name>
</gene>
<evidence type="ECO:0000259" key="3">
    <source>
        <dbReference type="Pfam" id="PF06808"/>
    </source>
</evidence>
<dbReference type="GO" id="GO:0022857">
    <property type="term" value="F:transmembrane transporter activity"/>
    <property type="evidence" value="ECO:0007669"/>
    <property type="project" value="UniProtKB-UniRule"/>
</dbReference>
<name>A0AAC8W3Q3_9PROT</name>
<evidence type="ECO:0000313" key="5">
    <source>
        <dbReference type="Proteomes" id="UP000069935"/>
    </source>
</evidence>
<feature type="transmembrane region" description="Helical" evidence="2">
    <location>
        <begin position="483"/>
        <end position="509"/>
    </location>
</feature>
<feature type="transmembrane region" description="Helical" evidence="2">
    <location>
        <begin position="100"/>
        <end position="120"/>
    </location>
</feature>
<keyword evidence="2" id="KW-0472">Membrane</keyword>
<feature type="transmembrane region" description="Helical" evidence="2">
    <location>
        <begin position="398"/>
        <end position="419"/>
    </location>
</feature>
<dbReference type="Proteomes" id="UP000069935">
    <property type="component" value="Chromosome 4"/>
</dbReference>
<sequence>MERGRVMGIPTPAIDAAARTVALLYLVFHVTVLTAYPMDPLLFRAWHVGGMAIFAYLGWLSAARGGVAPLVVLGGLAASVAGTLYLTIHIDDIEMRAGVLPEALDTVFAALMLIAILDVTRRATGNALVILAAGFIVYGLAGPYLPGALSHQGYGPERLLTFLYTTNGVYGIPVGSSATFIYFFVVFGALLAISGGADYMMKLALACTGRSVGGTAKVSVVASGLFGMINGTSAGNVVATGSMTIPMMVRSGFKPHFAGATEAVASSGGQILPPVMGAAAFLMVEMTGIPYADIVVGATLPALLYFFAVYMMVHYEAVKTGVTGAEAVAIPDAAALLRKSYYLIPLIVLIVALMVLNVSIIRAALYSLLSAFVISYFDRRTAIGPRRLMDAAMEGAQGIVAIAATCATAGIVIGVLNLTGLGIKVASLIVGLTGGVLWLTLVVTMIVTIILGMGMPTVAAYAITGAVVAPALVRLGVEPMGAHLFILFFASMSAITPPVALASYAAAAVARADLNALSMTALKLGLAGFIIPFMLVYRPGMMFIGPLPDALFSAGVAIVSIWAIAAALQYPYRHALMRVLMLAGAVAMIWPGLESTVGGFAVIVAVTLWQRRVAAA</sequence>
<evidence type="ECO:0000256" key="1">
    <source>
        <dbReference type="RuleBase" id="RU369079"/>
    </source>
</evidence>
<dbReference type="InterPro" id="IPR010656">
    <property type="entry name" value="DctM"/>
</dbReference>
<dbReference type="PANTHER" id="PTHR43849">
    <property type="entry name" value="BLL3936 PROTEIN"/>
    <property type="match status" value="1"/>
</dbReference>
<feature type="transmembrane region" description="Helical" evidence="2">
    <location>
        <begin position="291"/>
        <end position="313"/>
    </location>
</feature>
<keyword evidence="2" id="KW-1133">Transmembrane helix</keyword>
<feature type="transmembrane region" description="Helical" evidence="2">
    <location>
        <begin position="550"/>
        <end position="568"/>
    </location>
</feature>
<protein>
    <recommendedName>
        <fullName evidence="3">TRAP C4-dicarboxylate transport system permease DctM subunit domain-containing protein</fullName>
    </recommendedName>
</protein>
<reference evidence="5" key="1">
    <citation type="submission" date="2015-08" db="EMBL/GenBank/DDBJ databases">
        <title>Complete Genome Sequence of Azospirillum thiophilum BV-S.</title>
        <authorList>
            <person name="Fomenkov A."/>
            <person name="Vincze T."/>
            <person name="Grabovich M."/>
            <person name="Dubinina G."/>
            <person name="Orlova M."/>
            <person name="Belousova E."/>
            <person name="Roberts R.J."/>
        </authorList>
    </citation>
    <scope>NUCLEOTIDE SEQUENCE [LARGE SCALE GENOMIC DNA]</scope>
    <source>
        <strain evidence="5">BV-S</strain>
    </source>
</reference>
<feature type="transmembrane region" description="Helical" evidence="2">
    <location>
        <begin position="521"/>
        <end position="538"/>
    </location>
</feature>
<feature type="transmembrane region" description="Helical" evidence="2">
    <location>
        <begin position="580"/>
        <end position="609"/>
    </location>
</feature>
<feature type="transmembrane region" description="Helical" evidence="2">
    <location>
        <begin position="458"/>
        <end position="477"/>
    </location>
</feature>
<keyword evidence="1" id="KW-1003">Cell membrane</keyword>
<feature type="transmembrane region" description="Helical" evidence="2">
    <location>
        <begin position="127"/>
        <end position="149"/>
    </location>
</feature>
<keyword evidence="2" id="KW-0812">Transmembrane</keyword>
<dbReference type="KEGG" id="ati:AL072_25745"/>
<comment type="function">
    <text evidence="1">Part of the tripartite ATP-independent periplasmic (TRAP) transport system.</text>
</comment>
<feature type="transmembrane region" description="Helical" evidence="2">
    <location>
        <begin position="425"/>
        <end position="451"/>
    </location>
</feature>
<keyword evidence="1" id="KW-0813">Transport</keyword>
<keyword evidence="1" id="KW-0997">Cell inner membrane</keyword>
<dbReference type="PANTHER" id="PTHR43849:SF2">
    <property type="entry name" value="BLL3936 PROTEIN"/>
    <property type="match status" value="1"/>
</dbReference>
<dbReference type="Pfam" id="PF06808">
    <property type="entry name" value="DctM"/>
    <property type="match status" value="1"/>
</dbReference>
<feature type="transmembrane region" description="Helical" evidence="2">
    <location>
        <begin position="44"/>
        <end position="63"/>
    </location>
</feature>